<reference evidence="3" key="1">
    <citation type="submission" date="2020-09" db="EMBL/GenBank/DDBJ databases">
        <title>Genome-Enabled Discovery of Anthraquinone Biosynthesis in Senna tora.</title>
        <authorList>
            <person name="Kang S.-H."/>
            <person name="Pandey R.P."/>
            <person name="Lee C.-M."/>
            <person name="Sim J.-S."/>
            <person name="Jeong J.-T."/>
            <person name="Choi B.-S."/>
            <person name="Jung M."/>
            <person name="Ginzburg D."/>
            <person name="Zhao K."/>
            <person name="Won S.Y."/>
            <person name="Oh T.-J."/>
            <person name="Yu Y."/>
            <person name="Kim N.-H."/>
            <person name="Lee O.R."/>
            <person name="Lee T.-H."/>
            <person name="Bashyal P."/>
            <person name="Kim T.-S."/>
            <person name="Lee W.-H."/>
            <person name="Kawkins C."/>
            <person name="Kim C.-K."/>
            <person name="Kim J.S."/>
            <person name="Ahn B.O."/>
            <person name="Rhee S.Y."/>
            <person name="Sohng J.K."/>
        </authorList>
    </citation>
    <scope>NUCLEOTIDE SEQUENCE</scope>
    <source>
        <tissue evidence="3">Leaf</tissue>
    </source>
</reference>
<feature type="compositionally biased region" description="Polar residues" evidence="1">
    <location>
        <begin position="770"/>
        <end position="781"/>
    </location>
</feature>
<keyword evidence="4" id="KW-1185">Reference proteome</keyword>
<name>A0A834WEI4_9FABA</name>
<evidence type="ECO:0000259" key="2">
    <source>
        <dbReference type="Pfam" id="PF22936"/>
    </source>
</evidence>
<dbReference type="Pfam" id="PF22936">
    <property type="entry name" value="Pol_BBD"/>
    <property type="match status" value="1"/>
</dbReference>
<feature type="compositionally biased region" description="Low complexity" evidence="1">
    <location>
        <begin position="218"/>
        <end position="252"/>
    </location>
</feature>
<dbReference type="AlphaFoldDB" id="A0A834WEI4"/>
<dbReference type="EMBL" id="JAAIUW010000009">
    <property type="protein sequence ID" value="KAF7816381.1"/>
    <property type="molecule type" value="Genomic_DNA"/>
</dbReference>
<accession>A0A834WEI4</accession>
<feature type="region of interest" description="Disordered" evidence="1">
    <location>
        <begin position="714"/>
        <end position="756"/>
    </location>
</feature>
<feature type="region of interest" description="Disordered" evidence="1">
    <location>
        <begin position="218"/>
        <end position="263"/>
    </location>
</feature>
<organism evidence="3 4">
    <name type="scientific">Senna tora</name>
    <dbReference type="NCBI Taxonomy" id="362788"/>
    <lineage>
        <taxon>Eukaryota</taxon>
        <taxon>Viridiplantae</taxon>
        <taxon>Streptophyta</taxon>
        <taxon>Embryophyta</taxon>
        <taxon>Tracheophyta</taxon>
        <taxon>Spermatophyta</taxon>
        <taxon>Magnoliopsida</taxon>
        <taxon>eudicotyledons</taxon>
        <taxon>Gunneridae</taxon>
        <taxon>Pentapetalae</taxon>
        <taxon>rosids</taxon>
        <taxon>fabids</taxon>
        <taxon>Fabales</taxon>
        <taxon>Fabaceae</taxon>
        <taxon>Caesalpinioideae</taxon>
        <taxon>Cassia clade</taxon>
        <taxon>Senna</taxon>
    </lineage>
</organism>
<protein>
    <submittedName>
        <fullName evidence="3">Retrovirus-related Pol polyprotein from transposon TNT 1-94</fullName>
    </submittedName>
</protein>
<dbReference type="Pfam" id="PF14223">
    <property type="entry name" value="Retrotran_gag_2"/>
    <property type="match status" value="1"/>
</dbReference>
<feature type="region of interest" description="Disordered" evidence="1">
    <location>
        <begin position="770"/>
        <end position="807"/>
    </location>
</feature>
<dbReference type="PANTHER" id="PTHR47481:SF31">
    <property type="entry name" value="OS01G0873500 PROTEIN"/>
    <property type="match status" value="1"/>
</dbReference>
<evidence type="ECO:0000313" key="3">
    <source>
        <dbReference type="EMBL" id="KAF7816381.1"/>
    </source>
</evidence>
<evidence type="ECO:0000256" key="1">
    <source>
        <dbReference type="SAM" id="MobiDB-lite"/>
    </source>
</evidence>
<feature type="compositionally biased region" description="Low complexity" evidence="1">
    <location>
        <begin position="605"/>
        <end position="643"/>
    </location>
</feature>
<dbReference type="InterPro" id="IPR054722">
    <property type="entry name" value="PolX-like_BBD"/>
</dbReference>
<comment type="caution">
    <text evidence="3">The sequence shown here is derived from an EMBL/GenBank/DDBJ whole genome shotgun (WGS) entry which is preliminary data.</text>
</comment>
<dbReference type="OrthoDB" id="1423981at2759"/>
<feature type="region of interest" description="Disordered" evidence="1">
    <location>
        <begin position="602"/>
        <end position="643"/>
    </location>
</feature>
<gene>
    <name evidence="3" type="ORF">G2W53_030350</name>
</gene>
<proteinExistence type="predicted"/>
<feature type="domain" description="Retrovirus-related Pol polyprotein from transposon TNT 1-94-like beta-barrel" evidence="2">
    <location>
        <begin position="334"/>
        <end position="413"/>
    </location>
</feature>
<evidence type="ECO:0000313" key="4">
    <source>
        <dbReference type="Proteomes" id="UP000634136"/>
    </source>
</evidence>
<sequence length="857" mass="93995">MENSSSSSSTASLVFTSNAISQSNSIISFNHPISVKLEERNFLIWRQQVLAAIRGHDLEGFLIGGDRVPAKYENTDAEKEGKVSSKFIQWMKQDQLLLSWLCYSMSEGMQTKTVGCTSCAQVWMKIEEYFASNTLAKANQFRTELSNTKKGTRTMNEYLLRIKAIVDALIATGNSISEREHVEIESLLLSQELRIEIAKSQAATPETLSANVASVENSNTNQNQNTNNTGGSNNNNSNFQNNRGGGRNNNNRGRGRRGRGGFGGYGNYNNGGFNNNFPRGPVCQLCSRPGHVVFQCYQRFNTAFQPYAPNAYAPQVRNQVNMAAMNNAYSDGGWYPDSGATSHVTSDFSNLADRSNYTGGDQLVVGNGKGLYISHIGHSSVISPFNPHTTLHLNSLLHVPHITKNLVSVSKFARDNNVFFEFHPSVCLVKSQASKAVLFQGTIKDDGLYAFDNFQLQHLPSISKNSSSSTDPSTSHSKAFTNSVCLASVQSLDEYKLWHYRLGHPHSSVLNNVLHQNNISVGRLYISRDVIFNEQLFPFASNNVNPVSTAVPFASGSTPSIAQYVLHNTPLPNVQYQVLSSSAVMCPDQEVKADSLPPVINVPFDSSNDTSSPSPNTSCHSPSATRTTPNSSATSSTASVPSACDSVPTAAPCVTNQHPMVTRSKNGVFKPKALVSITEPKTIQKWFLFLFASLLIILPHPMLSPNHLKAVEATQVGGRDSRNQDVGVGRKNYGAPGNHNNMRGEKNSNDQNETVEPNYYSSSIYYGGQENYSPRTRTTDQPHPIFKKDKDDDDDPNDNNSNTAARGNWWQGIGHTLLGQYSIEVPFIINFSLCHAIKTEHPVDQDGDHSPYCASSS</sequence>
<dbReference type="PANTHER" id="PTHR47481">
    <property type="match status" value="1"/>
</dbReference>
<dbReference type="Proteomes" id="UP000634136">
    <property type="component" value="Unassembled WGS sequence"/>
</dbReference>